<keyword evidence="2" id="KW-1185">Reference proteome</keyword>
<comment type="caution">
    <text evidence="1">The sequence shown here is derived from an EMBL/GenBank/DDBJ whole genome shotgun (WGS) entry which is preliminary data.</text>
</comment>
<dbReference type="Proteomes" id="UP000237846">
    <property type="component" value="Unassembled WGS sequence"/>
</dbReference>
<dbReference type="EMBL" id="PVZC01000005">
    <property type="protein sequence ID" value="PRX98098.1"/>
    <property type="molecule type" value="Genomic_DNA"/>
</dbReference>
<protein>
    <recommendedName>
        <fullName evidence="3">Phosphotransferase family enzyme</fullName>
    </recommendedName>
</protein>
<dbReference type="InterPro" id="IPR011009">
    <property type="entry name" value="Kinase-like_dom_sf"/>
</dbReference>
<gene>
    <name evidence="1" type="ORF">CLV72_105451</name>
</gene>
<proteinExistence type="predicted"/>
<organism evidence="1 2">
    <name type="scientific">Allonocardiopsis opalescens</name>
    <dbReference type="NCBI Taxonomy" id="1144618"/>
    <lineage>
        <taxon>Bacteria</taxon>
        <taxon>Bacillati</taxon>
        <taxon>Actinomycetota</taxon>
        <taxon>Actinomycetes</taxon>
        <taxon>Streptosporangiales</taxon>
        <taxon>Allonocardiopsis</taxon>
    </lineage>
</organism>
<reference evidence="1 2" key="1">
    <citation type="submission" date="2018-03" db="EMBL/GenBank/DDBJ databases">
        <title>Genomic Encyclopedia of Archaeal and Bacterial Type Strains, Phase II (KMG-II): from individual species to whole genera.</title>
        <authorList>
            <person name="Goeker M."/>
        </authorList>
    </citation>
    <scope>NUCLEOTIDE SEQUENCE [LARGE SCALE GENOMIC DNA]</scope>
    <source>
        <strain evidence="1 2">DSM 45601</strain>
    </source>
</reference>
<evidence type="ECO:0000313" key="1">
    <source>
        <dbReference type="EMBL" id="PRX98098.1"/>
    </source>
</evidence>
<dbReference type="SUPFAM" id="SSF56112">
    <property type="entry name" value="Protein kinase-like (PK-like)"/>
    <property type="match status" value="1"/>
</dbReference>
<evidence type="ECO:0008006" key="3">
    <source>
        <dbReference type="Google" id="ProtNLM"/>
    </source>
</evidence>
<name>A0A2T0Q352_9ACTN</name>
<dbReference type="RefSeq" id="WP_211302956.1">
    <property type="nucleotide sequence ID" value="NZ_PVZC01000005.1"/>
</dbReference>
<accession>A0A2T0Q352</accession>
<sequence>MTLPGPEFTALIAPHTGEVFEVSAARRGADADVAGIVTCEKGAFFVKAVPNRPGGRRESLVREGLIDPHVVPISPPLRWRAEDDAWVVLGFEPVSARSAGFEPGSVDLPAVVELVARIGELAVPPVAAEWWETRWHRFAADEAEAVLFDGDALLYTDFHFDNVLIGERGETWAVDWAWPTRGAGFIDPACLVLQLIAAGHTAEAAEALVAGCPAWGGADPAGTDAFAAAQVRMLREFAARRPGETWRGAMVAAAERWADHRGVTVGLPGVA</sequence>
<dbReference type="AlphaFoldDB" id="A0A2T0Q352"/>
<evidence type="ECO:0000313" key="2">
    <source>
        <dbReference type="Proteomes" id="UP000237846"/>
    </source>
</evidence>